<accession>A0A7K0CA49</accession>
<evidence type="ECO:0000256" key="1">
    <source>
        <dbReference type="SAM" id="MobiDB-lite"/>
    </source>
</evidence>
<evidence type="ECO:0008006" key="4">
    <source>
        <dbReference type="Google" id="ProtNLM"/>
    </source>
</evidence>
<comment type="caution">
    <text evidence="2">The sequence shown here is derived from an EMBL/GenBank/DDBJ whole genome shotgun (WGS) entry which is preliminary data.</text>
</comment>
<feature type="compositionally biased region" description="Polar residues" evidence="1">
    <location>
        <begin position="82"/>
        <end position="96"/>
    </location>
</feature>
<dbReference type="AlphaFoldDB" id="A0A7K0CA49"/>
<feature type="region of interest" description="Disordered" evidence="1">
    <location>
        <begin position="71"/>
        <end position="96"/>
    </location>
</feature>
<reference evidence="2 3" key="1">
    <citation type="submission" date="2019-10" db="EMBL/GenBank/DDBJ databases">
        <title>Streptomyces smaragdinus sp. nov. and Streptomyces fabii sp. nov., isolated from the gut of fungus growing-termite Macrotermes natalensis.</title>
        <authorList>
            <person name="Schwitalla J."/>
            <person name="Benndorf R."/>
            <person name="Martin K."/>
            <person name="De Beer W."/>
            <person name="Kaster A.-K."/>
            <person name="Vollmers J."/>
            <person name="Poulsen M."/>
            <person name="Beemelmanns C."/>
        </authorList>
    </citation>
    <scope>NUCLEOTIDE SEQUENCE [LARGE SCALE GENOMIC DNA]</scope>
    <source>
        <strain evidence="2 3">RB5</strain>
    </source>
</reference>
<evidence type="ECO:0000313" key="2">
    <source>
        <dbReference type="EMBL" id="MQY10012.1"/>
    </source>
</evidence>
<name>A0A7K0CA49_9ACTN</name>
<organism evidence="2 3">
    <name type="scientific">Streptomyces smaragdinus</name>
    <dbReference type="NCBI Taxonomy" id="2585196"/>
    <lineage>
        <taxon>Bacteria</taxon>
        <taxon>Bacillati</taxon>
        <taxon>Actinomycetota</taxon>
        <taxon>Actinomycetes</taxon>
        <taxon>Kitasatosporales</taxon>
        <taxon>Streptomycetaceae</taxon>
        <taxon>Streptomyces</taxon>
    </lineage>
</organism>
<dbReference type="RefSeq" id="WP_228389771.1">
    <property type="nucleotide sequence ID" value="NZ_WEGJ01000001.1"/>
</dbReference>
<sequence length="96" mass="10124">MINPRPPAAALTWAAAIAGPHASARTVRRLAGGTHAATHLLETADPAGEMVLRRYPPGDRAAAREARVLTSTGWTAGHRGSWTPTPTRNASANRRP</sequence>
<keyword evidence="3" id="KW-1185">Reference proteome</keyword>
<gene>
    <name evidence="2" type="ORF">SRB5_01160</name>
</gene>
<evidence type="ECO:0000313" key="3">
    <source>
        <dbReference type="Proteomes" id="UP000466345"/>
    </source>
</evidence>
<protein>
    <recommendedName>
        <fullName evidence="4">Aminoglycoside phosphotransferase domain-containing protein</fullName>
    </recommendedName>
</protein>
<dbReference type="Proteomes" id="UP000466345">
    <property type="component" value="Unassembled WGS sequence"/>
</dbReference>
<dbReference type="EMBL" id="WEGJ01000001">
    <property type="protein sequence ID" value="MQY10012.1"/>
    <property type="molecule type" value="Genomic_DNA"/>
</dbReference>
<proteinExistence type="predicted"/>